<comment type="similarity">
    <text evidence="2">Belongs to the HFCD (homooligomeric flavin containing Cys decarboxylase) superfamily.</text>
</comment>
<dbReference type="Pfam" id="PF02441">
    <property type="entry name" value="Flavoprotein"/>
    <property type="match status" value="1"/>
</dbReference>
<dbReference type="GO" id="GO:0015937">
    <property type="term" value="P:coenzyme A biosynthetic process"/>
    <property type="evidence" value="ECO:0007669"/>
    <property type="project" value="UniProtKB-KW"/>
</dbReference>
<keyword evidence="6" id="KW-1185">Reference proteome</keyword>
<dbReference type="AlphaFoldDB" id="A0A3N2Q7H7"/>
<proteinExistence type="inferred from homology"/>
<evidence type="ECO:0000259" key="4">
    <source>
        <dbReference type="Pfam" id="PF02441"/>
    </source>
</evidence>
<keyword evidence="3" id="KW-1133">Transmembrane helix</keyword>
<evidence type="ECO:0000313" key="5">
    <source>
        <dbReference type="EMBL" id="ROT42618.1"/>
    </source>
</evidence>
<keyword evidence="3" id="KW-0812">Transmembrane</keyword>
<evidence type="ECO:0000313" key="6">
    <source>
        <dbReference type="Proteomes" id="UP000272025"/>
    </source>
</evidence>
<sequence>MSQAPSPAASVASAIHDGRIHVLLAASGSIATIKLPLIISALQRHSNVRIRVILTKTAAQFLAGQSPEQPTVESLAALPNVEGVHQDEDEWVESGARGAQILHINLRRWAHILVIAPLSANTLAKIVHGMSDNLLLDTVRCWDTTGLIDGKKARIVVAPSMNTAMWFHPITAQQIRVLEEDWGVGNDVDDAGDKDGPAGRGWFEVLRPMEKRLACNDVGLGAMMEWSEIVKVIEQRLGLS</sequence>
<keyword evidence="3" id="KW-0472">Membrane</keyword>
<reference evidence="5 6" key="1">
    <citation type="journal article" date="2018" name="Mol. Ecol.">
        <title>The obligate alkalophilic soda-lake fungus Sodiomyces alkalinus has shifted to a protein diet.</title>
        <authorList>
            <person name="Grum-Grzhimaylo A.A."/>
            <person name="Falkoski D.L."/>
            <person name="van den Heuvel J."/>
            <person name="Valero-Jimenez C.A."/>
            <person name="Min B."/>
            <person name="Choi I.G."/>
            <person name="Lipzen A."/>
            <person name="Daum C.G."/>
            <person name="Aanen D.K."/>
            <person name="Tsang A."/>
            <person name="Henrissat B."/>
            <person name="Bilanenko E.N."/>
            <person name="de Vries R.P."/>
            <person name="van Kan J.A.L."/>
            <person name="Grigoriev I.V."/>
            <person name="Debets A.J.M."/>
        </authorList>
    </citation>
    <scope>NUCLEOTIDE SEQUENCE [LARGE SCALE GENOMIC DNA]</scope>
    <source>
        <strain evidence="5 6">F11</strain>
    </source>
</reference>
<dbReference type="GO" id="GO:0071513">
    <property type="term" value="C:phosphopantothenoylcysteine decarboxylase complex"/>
    <property type="evidence" value="ECO:0007669"/>
    <property type="project" value="TreeGrafter"/>
</dbReference>
<evidence type="ECO:0000256" key="2">
    <source>
        <dbReference type="ARBA" id="ARBA00038350"/>
    </source>
</evidence>
<accession>A0A3N2Q7H7</accession>
<gene>
    <name evidence="5" type="ORF">SODALDRAFT_304036</name>
</gene>
<dbReference type="RefSeq" id="XP_028470424.1">
    <property type="nucleotide sequence ID" value="XM_028608967.1"/>
</dbReference>
<dbReference type="InterPro" id="IPR036551">
    <property type="entry name" value="Flavin_trans-like"/>
</dbReference>
<feature type="domain" description="Flavoprotein" evidence="4">
    <location>
        <begin position="21"/>
        <end position="236"/>
    </location>
</feature>
<keyword evidence="1" id="KW-0173">Coenzyme A biosynthesis</keyword>
<dbReference type="GO" id="GO:0004633">
    <property type="term" value="F:phosphopantothenoylcysteine decarboxylase activity"/>
    <property type="evidence" value="ECO:0007669"/>
    <property type="project" value="TreeGrafter"/>
</dbReference>
<dbReference type="Proteomes" id="UP000272025">
    <property type="component" value="Unassembled WGS sequence"/>
</dbReference>
<dbReference type="SUPFAM" id="SSF52507">
    <property type="entry name" value="Homo-oligomeric flavin-containing Cys decarboxylases, HFCD"/>
    <property type="match status" value="1"/>
</dbReference>
<dbReference type="GO" id="GO:0010181">
    <property type="term" value="F:FMN binding"/>
    <property type="evidence" value="ECO:0007669"/>
    <property type="project" value="TreeGrafter"/>
</dbReference>
<dbReference type="PANTHER" id="PTHR14359">
    <property type="entry name" value="HOMO-OLIGOMERIC FLAVIN CONTAINING CYS DECARBOXYLASE FAMILY"/>
    <property type="match status" value="1"/>
</dbReference>
<feature type="transmembrane region" description="Helical" evidence="3">
    <location>
        <begin position="20"/>
        <end position="42"/>
    </location>
</feature>
<dbReference type="Gene3D" id="3.40.50.1950">
    <property type="entry name" value="Flavin prenyltransferase-like"/>
    <property type="match status" value="1"/>
</dbReference>
<dbReference type="STRING" id="1314773.A0A3N2Q7H7"/>
<dbReference type="EMBL" id="ML119051">
    <property type="protein sequence ID" value="ROT42618.1"/>
    <property type="molecule type" value="Genomic_DNA"/>
</dbReference>
<evidence type="ECO:0000256" key="1">
    <source>
        <dbReference type="ARBA" id="ARBA00022993"/>
    </source>
</evidence>
<protein>
    <submittedName>
        <fullName evidence="5">Flavo protein</fullName>
    </submittedName>
</protein>
<organism evidence="5 6">
    <name type="scientific">Sodiomyces alkalinus (strain CBS 110278 / VKM F-3762 / F11)</name>
    <name type="common">Alkaliphilic filamentous fungus</name>
    <dbReference type="NCBI Taxonomy" id="1314773"/>
    <lineage>
        <taxon>Eukaryota</taxon>
        <taxon>Fungi</taxon>
        <taxon>Dikarya</taxon>
        <taxon>Ascomycota</taxon>
        <taxon>Pezizomycotina</taxon>
        <taxon>Sordariomycetes</taxon>
        <taxon>Hypocreomycetidae</taxon>
        <taxon>Glomerellales</taxon>
        <taxon>Plectosphaerellaceae</taxon>
        <taxon>Sodiomyces</taxon>
    </lineage>
</organism>
<dbReference type="OrthoDB" id="1532798at2759"/>
<dbReference type="PANTHER" id="PTHR14359:SF6">
    <property type="entry name" value="PHOSPHOPANTOTHENOYLCYSTEINE DECARBOXYLASE"/>
    <property type="match status" value="1"/>
</dbReference>
<name>A0A3N2Q7H7_SODAK</name>
<dbReference type="InterPro" id="IPR003382">
    <property type="entry name" value="Flavoprotein"/>
</dbReference>
<dbReference type="GeneID" id="39577445"/>
<evidence type="ECO:0000256" key="3">
    <source>
        <dbReference type="SAM" id="Phobius"/>
    </source>
</evidence>